<evidence type="ECO:0000256" key="1">
    <source>
        <dbReference type="ARBA" id="ARBA00022801"/>
    </source>
</evidence>
<dbReference type="InterPro" id="IPR050300">
    <property type="entry name" value="GDXG_lipolytic_enzyme"/>
</dbReference>
<dbReference type="SUPFAM" id="SSF53474">
    <property type="entry name" value="alpha/beta-Hydrolases"/>
    <property type="match status" value="1"/>
</dbReference>
<gene>
    <name evidence="4" type="ORF">RDB_LOCUS3306</name>
</gene>
<reference evidence="4" key="1">
    <citation type="submission" date="2021-01" db="EMBL/GenBank/DDBJ databases">
        <authorList>
            <person name="Kaushik A."/>
        </authorList>
    </citation>
    <scope>NUCLEOTIDE SEQUENCE</scope>
    <source>
        <strain evidence="4">AG1-1B</strain>
    </source>
</reference>
<dbReference type="EMBL" id="CAJMWQ010000140">
    <property type="protein sequence ID" value="CAE6341310.1"/>
    <property type="molecule type" value="Genomic_DNA"/>
</dbReference>
<sequence length="357" mass="39677">MYYTVTDVRRPEPHYAPPPVQPTSMSTATEIPQHVLDKLDPEYKAFILSIGTTVPPPLNKFSWSAALRQASPATDSGSSEPIDVGSKRTIQRGDYSAKVMIPPGEKPGRGWPVVLYAHRGGWVFGNAEAEDSMLSRLCVEAVCVIVSVDYRLAPEYPFPAGLYDVWDALVWLSKEGEHEIGIDPRRVAVMGGSAGGNFAAAVAQRASLASPPIPLVYQALITPAINTSFSANDRSQWTPSMIEHEDNWDLTVLEMLWCRDLYLPRVEDRQRPDASPCFQEEILAFEGMPATWISVAEVDTLRSEAEMYAEKLRAHRVPVTLKVLRGLPHTGIKSDRVCERVRKHHEELAADLRKAFS</sequence>
<dbReference type="InterPro" id="IPR013094">
    <property type="entry name" value="AB_hydrolase_3"/>
</dbReference>
<evidence type="ECO:0000256" key="2">
    <source>
        <dbReference type="SAM" id="MobiDB-lite"/>
    </source>
</evidence>
<dbReference type="PANTHER" id="PTHR48081:SF8">
    <property type="entry name" value="ALPHA_BETA HYDROLASE FOLD-3 DOMAIN-CONTAINING PROTEIN-RELATED"/>
    <property type="match status" value="1"/>
</dbReference>
<dbReference type="GO" id="GO:0016787">
    <property type="term" value="F:hydrolase activity"/>
    <property type="evidence" value="ECO:0007669"/>
    <property type="project" value="UniProtKB-KW"/>
</dbReference>
<dbReference type="PANTHER" id="PTHR48081">
    <property type="entry name" value="AB HYDROLASE SUPERFAMILY PROTEIN C4A8.06C"/>
    <property type="match status" value="1"/>
</dbReference>
<name>A0A8H2W7A1_9AGAM</name>
<dbReference type="AlphaFoldDB" id="A0A8H2W7A1"/>
<evidence type="ECO:0000313" key="5">
    <source>
        <dbReference type="Proteomes" id="UP000663826"/>
    </source>
</evidence>
<comment type="caution">
    <text evidence="4">The sequence shown here is derived from an EMBL/GenBank/DDBJ whole genome shotgun (WGS) entry which is preliminary data.</text>
</comment>
<evidence type="ECO:0000259" key="3">
    <source>
        <dbReference type="Pfam" id="PF07859"/>
    </source>
</evidence>
<dbReference type="Gene3D" id="3.40.50.1820">
    <property type="entry name" value="alpha/beta hydrolase"/>
    <property type="match status" value="1"/>
</dbReference>
<feature type="region of interest" description="Disordered" evidence="2">
    <location>
        <begin position="1"/>
        <end position="25"/>
    </location>
</feature>
<keyword evidence="1" id="KW-0378">Hydrolase</keyword>
<accession>A0A8H2W7A1</accession>
<protein>
    <recommendedName>
        <fullName evidence="3">Alpha/beta hydrolase fold-3 domain-containing protein</fullName>
    </recommendedName>
</protein>
<evidence type="ECO:0000313" key="4">
    <source>
        <dbReference type="EMBL" id="CAE6341310.1"/>
    </source>
</evidence>
<feature type="domain" description="Alpha/beta hydrolase fold-3" evidence="3">
    <location>
        <begin position="114"/>
        <end position="330"/>
    </location>
</feature>
<dbReference type="Proteomes" id="UP000663826">
    <property type="component" value="Unassembled WGS sequence"/>
</dbReference>
<organism evidence="4 5">
    <name type="scientific">Rhizoctonia solani</name>
    <dbReference type="NCBI Taxonomy" id="456999"/>
    <lineage>
        <taxon>Eukaryota</taxon>
        <taxon>Fungi</taxon>
        <taxon>Dikarya</taxon>
        <taxon>Basidiomycota</taxon>
        <taxon>Agaricomycotina</taxon>
        <taxon>Agaricomycetes</taxon>
        <taxon>Cantharellales</taxon>
        <taxon>Ceratobasidiaceae</taxon>
        <taxon>Rhizoctonia</taxon>
    </lineage>
</organism>
<dbReference type="InterPro" id="IPR029058">
    <property type="entry name" value="AB_hydrolase_fold"/>
</dbReference>
<proteinExistence type="predicted"/>
<dbReference type="Pfam" id="PF07859">
    <property type="entry name" value="Abhydrolase_3"/>
    <property type="match status" value="1"/>
</dbReference>